<dbReference type="InterPro" id="IPR029058">
    <property type="entry name" value="AB_hydrolase_fold"/>
</dbReference>
<dbReference type="SUPFAM" id="SSF53474">
    <property type="entry name" value="alpha/beta-Hydrolases"/>
    <property type="match status" value="1"/>
</dbReference>
<dbReference type="EMBL" id="LT906449">
    <property type="protein sequence ID" value="SNV12127.1"/>
    <property type="molecule type" value="Genomic_DNA"/>
</dbReference>
<feature type="chain" id="PRO_5043779957" evidence="1">
    <location>
        <begin position="19"/>
        <end position="271"/>
    </location>
</feature>
<evidence type="ECO:0000313" key="3">
    <source>
        <dbReference type="EMBL" id="AMD84277.1"/>
    </source>
</evidence>
<reference evidence="4 6" key="2">
    <citation type="submission" date="2017-06" db="EMBL/GenBank/DDBJ databases">
        <authorList>
            <consortium name="Pathogen Informatics"/>
        </authorList>
    </citation>
    <scope>NUCLEOTIDE SEQUENCE [LARGE SCALE GENOMIC DNA]</scope>
    <source>
        <strain evidence="4 6">NCTC12947</strain>
    </source>
</reference>
<feature type="domain" description="Serine aminopeptidase S33" evidence="2">
    <location>
        <begin position="48"/>
        <end position="162"/>
    </location>
</feature>
<dbReference type="RefSeq" id="WP_009421548.1">
    <property type="nucleotide sequence ID" value="NZ_CP014227.1"/>
</dbReference>
<keyword evidence="5" id="KW-1185">Reference proteome</keyword>
<dbReference type="KEGG" id="chg:AXF12_01230"/>
<dbReference type="Proteomes" id="UP000215539">
    <property type="component" value="Chromosome 1"/>
</dbReference>
<dbReference type="InterPro" id="IPR053145">
    <property type="entry name" value="AB_hydrolase_Est10"/>
</dbReference>
<dbReference type="PANTHER" id="PTHR43265:SF1">
    <property type="entry name" value="ESTERASE ESTD"/>
    <property type="match status" value="1"/>
</dbReference>
<dbReference type="Pfam" id="PF12146">
    <property type="entry name" value="Hydrolase_4"/>
    <property type="match status" value="1"/>
</dbReference>
<dbReference type="Proteomes" id="UP000065822">
    <property type="component" value="Chromosome"/>
</dbReference>
<organism evidence="4 6">
    <name type="scientific">Capnocytophaga haemolytica</name>
    <dbReference type="NCBI Taxonomy" id="45243"/>
    <lineage>
        <taxon>Bacteria</taxon>
        <taxon>Pseudomonadati</taxon>
        <taxon>Bacteroidota</taxon>
        <taxon>Flavobacteriia</taxon>
        <taxon>Flavobacteriales</taxon>
        <taxon>Flavobacteriaceae</taxon>
        <taxon>Capnocytophaga</taxon>
    </lineage>
</organism>
<evidence type="ECO:0000313" key="4">
    <source>
        <dbReference type="EMBL" id="SNV12127.1"/>
    </source>
</evidence>
<reference evidence="3 5" key="1">
    <citation type="submission" date="2016-02" db="EMBL/GenBank/DDBJ databases">
        <authorList>
            <person name="Holder M.E."/>
            <person name="Ajami N.J."/>
            <person name="Petrosino J.F."/>
        </authorList>
    </citation>
    <scope>NUCLEOTIDE SEQUENCE [LARGE SCALE GENOMIC DNA]</scope>
    <source>
        <strain evidence="3 5">CCUG 32990</strain>
    </source>
</reference>
<keyword evidence="1" id="KW-0732">Signal</keyword>
<dbReference type="GO" id="GO:0052689">
    <property type="term" value="F:carboxylic ester hydrolase activity"/>
    <property type="evidence" value="ECO:0007669"/>
    <property type="project" value="TreeGrafter"/>
</dbReference>
<protein>
    <submittedName>
        <fullName evidence="4">Acetoin dehydrogenase E2 subunit dihydrolipoyllysine-residue acetyltransferase</fullName>
    </submittedName>
    <submittedName>
        <fullName evidence="3">Lysophospholipase</fullName>
    </submittedName>
</protein>
<evidence type="ECO:0000313" key="5">
    <source>
        <dbReference type="Proteomes" id="UP000065822"/>
    </source>
</evidence>
<evidence type="ECO:0000256" key="1">
    <source>
        <dbReference type="SAM" id="SignalP"/>
    </source>
</evidence>
<name>A0AAX2GYM2_9FLAO</name>
<dbReference type="Gene3D" id="3.40.50.1820">
    <property type="entry name" value="alpha/beta hydrolase"/>
    <property type="match status" value="1"/>
</dbReference>
<evidence type="ECO:0000313" key="6">
    <source>
        <dbReference type="Proteomes" id="UP000215539"/>
    </source>
</evidence>
<dbReference type="EMBL" id="CP014227">
    <property type="protein sequence ID" value="AMD84277.1"/>
    <property type="molecule type" value="Genomic_DNA"/>
</dbReference>
<dbReference type="InterPro" id="IPR022742">
    <property type="entry name" value="Hydrolase_4"/>
</dbReference>
<dbReference type="AlphaFoldDB" id="A0AAX2GYM2"/>
<sequence length="271" mass="29644">MKKILILLLIMATTAINAKTEPVEIQGAVGKLRGVVTTPDNLNGKKVPVVILFHGLTGDINEKMHTTIAESLAKENIASVRFDFNGHGESDGSFRNMTIDNEVEDARRIVQYVEKLPFVSSISILGHSQGGVVAILLSGELGKSKIKTVTLLAPGVIIHDDMLKGSFIGASFDPLNVPEQISIMGGKVILGKEYILAGQRMKPFEAAKQYKGAVKLIHGTGDRAVPYSYSEYLTYFYKKSELTLIDRADHGFSGKEDTLAQEVTQWLKKQL</sequence>
<accession>A0AAX2GYM2</accession>
<feature type="signal peptide" evidence="1">
    <location>
        <begin position="1"/>
        <end position="18"/>
    </location>
</feature>
<evidence type="ECO:0000259" key="2">
    <source>
        <dbReference type="Pfam" id="PF12146"/>
    </source>
</evidence>
<proteinExistence type="predicted"/>
<dbReference type="PANTHER" id="PTHR43265">
    <property type="entry name" value="ESTERASE ESTD"/>
    <property type="match status" value="1"/>
</dbReference>
<gene>
    <name evidence="3" type="ORF">AXF12_01230</name>
    <name evidence="4" type="ORF">SAMEA44541418_01514</name>
</gene>